<protein>
    <submittedName>
        <fullName evidence="2">Uncharacterized protein</fullName>
    </submittedName>
</protein>
<sequence length="101" mass="12016">MMARFLFFFFSEPCVTFLVSIIPTTLLHSLPLFKLSHHRVRKFPFIFCPFFSFCLCFPFVPPSNILQQYSSSIHLYRDLYSASIILSAIRKDLLWYRILLI</sequence>
<keyword evidence="1" id="KW-1133">Transmembrane helix</keyword>
<reference evidence="2" key="1">
    <citation type="submission" date="2021-05" db="EMBL/GenBank/DDBJ databases">
        <authorList>
            <person name="Alioto T."/>
            <person name="Alioto T."/>
            <person name="Gomez Garrido J."/>
        </authorList>
    </citation>
    <scope>NUCLEOTIDE SEQUENCE</scope>
</reference>
<keyword evidence="1" id="KW-0812">Transmembrane</keyword>
<organism evidence="2">
    <name type="scientific">Cacopsylla melanoneura</name>
    <dbReference type="NCBI Taxonomy" id="428564"/>
    <lineage>
        <taxon>Eukaryota</taxon>
        <taxon>Metazoa</taxon>
        <taxon>Ecdysozoa</taxon>
        <taxon>Arthropoda</taxon>
        <taxon>Hexapoda</taxon>
        <taxon>Insecta</taxon>
        <taxon>Pterygota</taxon>
        <taxon>Neoptera</taxon>
        <taxon>Paraneoptera</taxon>
        <taxon>Hemiptera</taxon>
        <taxon>Sternorrhyncha</taxon>
        <taxon>Psylloidea</taxon>
        <taxon>Psyllidae</taxon>
        <taxon>Psyllinae</taxon>
        <taxon>Cacopsylla</taxon>
    </lineage>
</organism>
<name>A0A8D9E7X0_9HEMI</name>
<evidence type="ECO:0000313" key="2">
    <source>
        <dbReference type="EMBL" id="CAG6741870.1"/>
    </source>
</evidence>
<proteinExistence type="predicted"/>
<dbReference type="EMBL" id="HBUF01430511">
    <property type="protein sequence ID" value="CAG6741869.1"/>
    <property type="molecule type" value="Transcribed_RNA"/>
</dbReference>
<dbReference type="AlphaFoldDB" id="A0A8D9E7X0"/>
<dbReference type="EMBL" id="HBUF01430512">
    <property type="protein sequence ID" value="CAG6741870.1"/>
    <property type="molecule type" value="Transcribed_RNA"/>
</dbReference>
<feature type="transmembrane region" description="Helical" evidence="1">
    <location>
        <begin position="42"/>
        <end position="60"/>
    </location>
</feature>
<keyword evidence="1" id="KW-0472">Membrane</keyword>
<evidence type="ECO:0000256" key="1">
    <source>
        <dbReference type="SAM" id="Phobius"/>
    </source>
</evidence>
<accession>A0A8D9E7X0</accession>
<feature type="transmembrane region" description="Helical" evidence="1">
    <location>
        <begin position="6"/>
        <end position="30"/>
    </location>
</feature>